<dbReference type="InterPro" id="IPR013083">
    <property type="entry name" value="Znf_RING/FYVE/PHD"/>
</dbReference>
<dbReference type="OrthoDB" id="8062037at2759"/>
<dbReference type="GO" id="GO:0016567">
    <property type="term" value="P:protein ubiquitination"/>
    <property type="evidence" value="ECO:0007669"/>
    <property type="project" value="TreeGrafter"/>
</dbReference>
<dbReference type="SMART" id="SM00184">
    <property type="entry name" value="RING"/>
    <property type="match status" value="1"/>
</dbReference>
<sequence length="93" mass="10633">MSHCCVCMDVAAERAVALINCGHVYHLSCIKQWYEHKKSKEGRTALPHAPCPKCKEPFNVPGDVVNIYLDVRRRVLSSHRFPYDRVRVVNADP</sequence>
<dbReference type="eggNOG" id="KOG0800">
    <property type="taxonomic scope" value="Eukaryota"/>
</dbReference>
<evidence type="ECO:0000313" key="4">
    <source>
        <dbReference type="Proteomes" id="UP000001876"/>
    </source>
</evidence>
<keyword evidence="4" id="KW-1185">Reference proteome</keyword>
<dbReference type="InterPro" id="IPR001841">
    <property type="entry name" value="Znf_RING"/>
</dbReference>
<dbReference type="EMBL" id="GG663750">
    <property type="protein sequence ID" value="EEH51559.1"/>
    <property type="molecule type" value="Genomic_DNA"/>
</dbReference>
<dbReference type="InterPro" id="IPR052639">
    <property type="entry name" value="TRAIP_ubiq-protein_ligase"/>
</dbReference>
<evidence type="ECO:0000259" key="2">
    <source>
        <dbReference type="PROSITE" id="PS50089"/>
    </source>
</evidence>
<keyword evidence="1" id="KW-0862">Zinc</keyword>
<name>C1N7N8_MICPC</name>
<dbReference type="RefSeq" id="XP_003063937.1">
    <property type="nucleotide sequence ID" value="XM_003063891.1"/>
</dbReference>
<dbReference type="Gene3D" id="3.30.40.10">
    <property type="entry name" value="Zinc/RING finger domain, C3HC4 (zinc finger)"/>
    <property type="match status" value="1"/>
</dbReference>
<dbReference type="KEGG" id="mpp:MICPUCDRAFT_53772"/>
<dbReference type="AlphaFoldDB" id="C1N7N8"/>
<evidence type="ECO:0000256" key="1">
    <source>
        <dbReference type="PROSITE-ProRule" id="PRU00175"/>
    </source>
</evidence>
<feature type="domain" description="RING-type" evidence="2">
    <location>
        <begin position="4"/>
        <end position="55"/>
    </location>
</feature>
<dbReference type="PANTHER" id="PTHR46569:SF1">
    <property type="entry name" value="E3 UBIQUITIN-PROTEIN LIGASE RFWD3-RELATED"/>
    <property type="match status" value="1"/>
</dbReference>
<dbReference type="PANTHER" id="PTHR46569">
    <property type="entry name" value="E3 UBIQUITIN-PROTEIN LIGASE TRAIP"/>
    <property type="match status" value="1"/>
</dbReference>
<dbReference type="GO" id="GO:0031297">
    <property type="term" value="P:replication fork processing"/>
    <property type="evidence" value="ECO:0007669"/>
    <property type="project" value="TreeGrafter"/>
</dbReference>
<dbReference type="GeneID" id="9689378"/>
<dbReference type="Proteomes" id="UP000001876">
    <property type="component" value="Unassembled WGS sequence"/>
</dbReference>
<evidence type="ECO:0000313" key="3">
    <source>
        <dbReference type="EMBL" id="EEH51559.1"/>
    </source>
</evidence>
<dbReference type="GO" id="GO:0061630">
    <property type="term" value="F:ubiquitin protein ligase activity"/>
    <property type="evidence" value="ECO:0007669"/>
    <property type="project" value="TreeGrafter"/>
</dbReference>
<dbReference type="PROSITE" id="PS50089">
    <property type="entry name" value="ZF_RING_2"/>
    <property type="match status" value="1"/>
</dbReference>
<organism evidence="4">
    <name type="scientific">Micromonas pusilla (strain CCMP1545)</name>
    <name type="common">Picoplanktonic green alga</name>
    <dbReference type="NCBI Taxonomy" id="564608"/>
    <lineage>
        <taxon>Eukaryota</taxon>
        <taxon>Viridiplantae</taxon>
        <taxon>Chlorophyta</taxon>
        <taxon>Mamiellophyceae</taxon>
        <taxon>Mamiellales</taxon>
        <taxon>Mamiellaceae</taxon>
        <taxon>Micromonas</taxon>
    </lineage>
</organism>
<keyword evidence="1" id="KW-0479">Metal-binding</keyword>
<dbReference type="GO" id="GO:0005634">
    <property type="term" value="C:nucleus"/>
    <property type="evidence" value="ECO:0007669"/>
    <property type="project" value="TreeGrafter"/>
</dbReference>
<protein>
    <submittedName>
        <fullName evidence="3">Predicted protein</fullName>
    </submittedName>
</protein>
<dbReference type="Pfam" id="PF13639">
    <property type="entry name" value="zf-RING_2"/>
    <property type="match status" value="1"/>
</dbReference>
<dbReference type="SUPFAM" id="SSF57850">
    <property type="entry name" value="RING/U-box"/>
    <property type="match status" value="1"/>
</dbReference>
<dbReference type="STRING" id="564608.C1N7N8"/>
<dbReference type="GO" id="GO:0090734">
    <property type="term" value="C:site of DNA damage"/>
    <property type="evidence" value="ECO:0007669"/>
    <property type="project" value="TreeGrafter"/>
</dbReference>
<gene>
    <name evidence="3" type="ORF">MICPUCDRAFT_53772</name>
</gene>
<accession>C1N7N8</accession>
<reference evidence="3 4" key="1">
    <citation type="journal article" date="2009" name="Science">
        <title>Green evolution and dynamic adaptations revealed by genomes of the marine picoeukaryotes Micromonas.</title>
        <authorList>
            <person name="Worden A.Z."/>
            <person name="Lee J.H."/>
            <person name="Mock T."/>
            <person name="Rouze P."/>
            <person name="Simmons M.P."/>
            <person name="Aerts A.L."/>
            <person name="Allen A.E."/>
            <person name="Cuvelier M.L."/>
            <person name="Derelle E."/>
            <person name="Everett M.V."/>
            <person name="Foulon E."/>
            <person name="Grimwood J."/>
            <person name="Gundlach H."/>
            <person name="Henrissat B."/>
            <person name="Napoli C."/>
            <person name="McDonald S.M."/>
            <person name="Parker M.S."/>
            <person name="Rombauts S."/>
            <person name="Salamov A."/>
            <person name="Von Dassow P."/>
            <person name="Badger J.H."/>
            <person name="Coutinho P.M."/>
            <person name="Demir E."/>
            <person name="Dubchak I."/>
            <person name="Gentemann C."/>
            <person name="Eikrem W."/>
            <person name="Gready J.E."/>
            <person name="John U."/>
            <person name="Lanier W."/>
            <person name="Lindquist E.A."/>
            <person name="Lucas S."/>
            <person name="Mayer K.F."/>
            <person name="Moreau H."/>
            <person name="Not F."/>
            <person name="Otillar R."/>
            <person name="Panaud O."/>
            <person name="Pangilinan J."/>
            <person name="Paulsen I."/>
            <person name="Piegu B."/>
            <person name="Poliakov A."/>
            <person name="Robbens S."/>
            <person name="Schmutz J."/>
            <person name="Toulza E."/>
            <person name="Wyss T."/>
            <person name="Zelensky A."/>
            <person name="Zhou K."/>
            <person name="Armbrust E.V."/>
            <person name="Bhattacharya D."/>
            <person name="Goodenough U.W."/>
            <person name="Van de Peer Y."/>
            <person name="Grigoriev I.V."/>
        </authorList>
    </citation>
    <scope>NUCLEOTIDE SEQUENCE [LARGE SCALE GENOMIC DNA]</scope>
    <source>
        <strain evidence="3 4">CCMP1545</strain>
    </source>
</reference>
<dbReference type="GO" id="GO:0008270">
    <property type="term" value="F:zinc ion binding"/>
    <property type="evidence" value="ECO:0007669"/>
    <property type="project" value="UniProtKB-KW"/>
</dbReference>
<keyword evidence="1" id="KW-0863">Zinc-finger</keyword>
<proteinExistence type="predicted"/>